<feature type="region of interest" description="Disordered" evidence="7">
    <location>
        <begin position="308"/>
        <end position="343"/>
    </location>
</feature>
<evidence type="ECO:0000256" key="4">
    <source>
        <dbReference type="ARBA" id="ARBA00022694"/>
    </source>
</evidence>
<gene>
    <name evidence="9" type="ORF">LAMO00422_LOCUS9709</name>
</gene>
<organism evidence="9">
    <name type="scientific">Amorphochlora amoebiformis</name>
    <dbReference type="NCBI Taxonomy" id="1561963"/>
    <lineage>
        <taxon>Eukaryota</taxon>
        <taxon>Sar</taxon>
        <taxon>Rhizaria</taxon>
        <taxon>Cercozoa</taxon>
        <taxon>Chlorarachniophyceae</taxon>
        <taxon>Amorphochlora</taxon>
    </lineage>
</organism>
<dbReference type="GO" id="GO:0016432">
    <property type="term" value="F:tRNA-uridine aminocarboxypropyltransferase activity"/>
    <property type="evidence" value="ECO:0007669"/>
    <property type="project" value="UniProtKB-EC"/>
</dbReference>
<protein>
    <recommendedName>
        <fullName evidence="1">tRNA-uridine aminocarboxypropyltransferase</fullName>
        <ecNumber evidence="1">2.5.1.25</ecNumber>
    </recommendedName>
</protein>
<dbReference type="PANTHER" id="PTHR21392">
    <property type="entry name" value="TRNA-URIDINE AMINOCARBOXYPROPYLTRANSFERASE 2"/>
    <property type="match status" value="1"/>
</dbReference>
<name>A0A7S0DCE4_9EUKA</name>
<accession>A0A7S0DCE4</accession>
<comment type="similarity">
    <text evidence="5">Belongs to the TDD superfamily. DTWD2 family.</text>
</comment>
<dbReference type="InterPro" id="IPR005636">
    <property type="entry name" value="DTW"/>
</dbReference>
<dbReference type="SMART" id="SM01144">
    <property type="entry name" value="DTW"/>
    <property type="match status" value="1"/>
</dbReference>
<evidence type="ECO:0000259" key="8">
    <source>
        <dbReference type="SMART" id="SM01144"/>
    </source>
</evidence>
<feature type="domain" description="DTW" evidence="8">
    <location>
        <begin position="90"/>
        <end position="300"/>
    </location>
</feature>
<feature type="compositionally biased region" description="Basic residues" evidence="7">
    <location>
        <begin position="308"/>
        <end position="317"/>
    </location>
</feature>
<dbReference type="EMBL" id="HBEM01014111">
    <property type="protein sequence ID" value="CAD8448802.1"/>
    <property type="molecule type" value="Transcribed_RNA"/>
</dbReference>
<feature type="compositionally biased region" description="Basic and acidic residues" evidence="7">
    <location>
        <begin position="318"/>
        <end position="337"/>
    </location>
</feature>
<sequence length="343" mass="38821">MDGKPEGTTPPGTKTPFLEKGITPCGAHGENLALETLGVKNVARRIMCVLDHQTICTLMRVCKSLGNRFKEYKFYIGAARFLKGREKHTAKIKCSRCWLTKRYCACASLDQISKKIHLDFEVILFIHYREVARKMASNTARLLPICVGARVYIYGDIHSEDNMLEDIRKMMRRGGALVLFPSDDSLTSQQFLNKYSKKGGDGKNQATKNGIGLIIIDGTWNNARRMNTFIPGCVPRVKLSTPSRAKFRNMRKHSEKGRVSTMSAFIHLLEELGVREELTCPLGDALNLIIEKYYSQSHKPVCEVVNSRKKFAKRAKDRTKAEGGEQKSSEMEPERDKKRSRVT</sequence>
<reference evidence="9" key="1">
    <citation type="submission" date="2021-01" db="EMBL/GenBank/DDBJ databases">
        <authorList>
            <person name="Corre E."/>
            <person name="Pelletier E."/>
            <person name="Niang G."/>
            <person name="Scheremetjew M."/>
            <person name="Finn R."/>
            <person name="Kale V."/>
            <person name="Holt S."/>
            <person name="Cochrane G."/>
            <person name="Meng A."/>
            <person name="Brown T."/>
            <person name="Cohen L."/>
        </authorList>
    </citation>
    <scope>NUCLEOTIDE SEQUENCE</scope>
    <source>
        <strain evidence="9">CCMP2058</strain>
    </source>
</reference>
<dbReference type="GO" id="GO:0008033">
    <property type="term" value="P:tRNA processing"/>
    <property type="evidence" value="ECO:0007669"/>
    <property type="project" value="UniProtKB-KW"/>
</dbReference>
<dbReference type="PANTHER" id="PTHR21392:SF0">
    <property type="entry name" value="TRNA-URIDINE AMINOCARBOXYPROPYLTRANSFERASE 2"/>
    <property type="match status" value="1"/>
</dbReference>
<evidence type="ECO:0000256" key="3">
    <source>
        <dbReference type="ARBA" id="ARBA00022691"/>
    </source>
</evidence>
<keyword evidence="3" id="KW-0949">S-adenosyl-L-methionine</keyword>
<comment type="catalytic activity">
    <reaction evidence="6">
        <text>a uridine in tRNA + S-adenosyl-L-methionine = a 3-[(3S)-3-amino-3-carboxypropyl]uridine in tRNA + S-methyl-5'-thioadenosine + H(+)</text>
        <dbReference type="Rhea" id="RHEA:62432"/>
        <dbReference type="Rhea" id="RHEA-COMP:13339"/>
        <dbReference type="Rhea" id="RHEA-COMP:16092"/>
        <dbReference type="ChEBI" id="CHEBI:15378"/>
        <dbReference type="ChEBI" id="CHEBI:17509"/>
        <dbReference type="ChEBI" id="CHEBI:59789"/>
        <dbReference type="ChEBI" id="CHEBI:65315"/>
        <dbReference type="ChEBI" id="CHEBI:82930"/>
        <dbReference type="EC" id="2.5.1.25"/>
    </reaction>
</comment>
<evidence type="ECO:0000256" key="6">
    <source>
        <dbReference type="ARBA" id="ARBA00048718"/>
    </source>
</evidence>
<evidence type="ECO:0000313" key="9">
    <source>
        <dbReference type="EMBL" id="CAD8448802.1"/>
    </source>
</evidence>
<dbReference type="AlphaFoldDB" id="A0A7S0DCE4"/>
<evidence type="ECO:0000256" key="5">
    <source>
        <dbReference type="ARBA" id="ARBA00034489"/>
    </source>
</evidence>
<proteinExistence type="inferred from homology"/>
<evidence type="ECO:0000256" key="2">
    <source>
        <dbReference type="ARBA" id="ARBA00022679"/>
    </source>
</evidence>
<keyword evidence="2" id="KW-0808">Transferase</keyword>
<dbReference type="Pfam" id="PF03942">
    <property type="entry name" value="DTW"/>
    <property type="match status" value="1"/>
</dbReference>
<keyword evidence="4" id="KW-0819">tRNA processing</keyword>
<dbReference type="EC" id="2.5.1.25" evidence="1"/>
<evidence type="ECO:0000256" key="1">
    <source>
        <dbReference type="ARBA" id="ARBA00012386"/>
    </source>
</evidence>
<evidence type="ECO:0000256" key="7">
    <source>
        <dbReference type="SAM" id="MobiDB-lite"/>
    </source>
</evidence>
<dbReference type="InterPro" id="IPR039262">
    <property type="entry name" value="DTWD2/TAPT"/>
</dbReference>